<evidence type="ECO:0000313" key="2">
    <source>
        <dbReference type="Proteomes" id="UP000830401"/>
    </source>
</evidence>
<dbReference type="InterPro" id="IPR015422">
    <property type="entry name" value="PyrdxlP-dep_Trfase_small"/>
</dbReference>
<dbReference type="EMBL" id="CP095061">
    <property type="protein sequence ID" value="UOQ67775.1"/>
    <property type="molecule type" value="Genomic_DNA"/>
</dbReference>
<dbReference type="Proteomes" id="UP000830401">
    <property type="component" value="Chromosome"/>
</dbReference>
<organism evidence="1 2">
    <name type="scientific">Hymenobacter volaticus</name>
    <dbReference type="NCBI Taxonomy" id="2932254"/>
    <lineage>
        <taxon>Bacteria</taxon>
        <taxon>Pseudomonadati</taxon>
        <taxon>Bacteroidota</taxon>
        <taxon>Cytophagia</taxon>
        <taxon>Cytophagales</taxon>
        <taxon>Hymenobacteraceae</taxon>
        <taxon>Hymenobacter</taxon>
    </lineage>
</organism>
<evidence type="ECO:0008006" key="3">
    <source>
        <dbReference type="Google" id="ProtNLM"/>
    </source>
</evidence>
<dbReference type="Gene3D" id="3.90.1150.10">
    <property type="entry name" value="Aspartate Aminotransferase, domain 1"/>
    <property type="match status" value="1"/>
</dbReference>
<gene>
    <name evidence="1" type="ORF">MUN86_07915</name>
</gene>
<evidence type="ECO:0000313" key="1">
    <source>
        <dbReference type="EMBL" id="UOQ67775.1"/>
    </source>
</evidence>
<sequence>MQGPPSLIDDVKRRALAQGLQLGNGYGSWKAGSLRIANFPAIPDAAFEQLVQFFAREFA</sequence>
<name>A0ABY4GAJ0_9BACT</name>
<protein>
    <recommendedName>
        <fullName evidence="3">Phosphoserine aminotransferase</fullName>
    </recommendedName>
</protein>
<keyword evidence="2" id="KW-1185">Reference proteome</keyword>
<reference evidence="1" key="1">
    <citation type="submission" date="2022-04" db="EMBL/GenBank/DDBJ databases">
        <title>Hymenobacter sp. isolated from the air.</title>
        <authorList>
            <person name="Won M."/>
            <person name="Lee C.-M."/>
            <person name="Woen H.-Y."/>
            <person name="Kwon S.-W."/>
        </authorList>
    </citation>
    <scope>NUCLEOTIDE SEQUENCE</scope>
    <source>
        <strain evidence="1">5420S-77</strain>
    </source>
</reference>
<proteinExistence type="predicted"/>
<accession>A0ABY4GAJ0</accession>